<organism evidence="1 2">
    <name type="scientific">Citrus sinensis</name>
    <name type="common">Sweet orange</name>
    <name type="synonym">Citrus aurantium var. sinensis</name>
    <dbReference type="NCBI Taxonomy" id="2711"/>
    <lineage>
        <taxon>Eukaryota</taxon>
        <taxon>Viridiplantae</taxon>
        <taxon>Streptophyta</taxon>
        <taxon>Embryophyta</taxon>
        <taxon>Tracheophyta</taxon>
        <taxon>Spermatophyta</taxon>
        <taxon>Magnoliopsida</taxon>
        <taxon>eudicotyledons</taxon>
        <taxon>Gunneridae</taxon>
        <taxon>Pentapetalae</taxon>
        <taxon>rosids</taxon>
        <taxon>malvids</taxon>
        <taxon>Sapindales</taxon>
        <taxon>Rutaceae</taxon>
        <taxon>Aurantioideae</taxon>
        <taxon>Citrus</taxon>
    </lineage>
</organism>
<sequence>MTMKTWRFFLLVQNTEGLRKAVSDVSSEIDRWNVDLEVISSTSDELMQAECACCGLKEDCTQRYVAKVKGSYSGNWVCGLCIEAVKERLEQVPKIAIQEAVCSHREFCQNFNSTTRLNPKLSLTLSMRDIAKRSSQKRNCKLARSSSCFN</sequence>
<reference evidence="2" key="1">
    <citation type="journal article" date="2023" name="Hortic. Res.">
        <title>A chromosome-level phased genome enabling allele-level studies in sweet orange: a case study on citrus Huanglongbing tolerance.</title>
        <authorList>
            <person name="Wu B."/>
            <person name="Yu Q."/>
            <person name="Deng Z."/>
            <person name="Duan Y."/>
            <person name="Luo F."/>
            <person name="Gmitter F. Jr."/>
        </authorList>
    </citation>
    <scope>NUCLEOTIDE SEQUENCE [LARGE SCALE GENOMIC DNA]</scope>
    <source>
        <strain evidence="2">cv. Valencia</strain>
    </source>
</reference>
<comment type="caution">
    <text evidence="1">The sequence shown here is derived from an EMBL/GenBank/DDBJ whole genome shotgun (WGS) entry which is preliminary data.</text>
</comment>
<evidence type="ECO:0000313" key="1">
    <source>
        <dbReference type="EMBL" id="KAH9799676.1"/>
    </source>
</evidence>
<evidence type="ECO:0000313" key="2">
    <source>
        <dbReference type="Proteomes" id="UP000829398"/>
    </source>
</evidence>
<accession>A0ACB8NP72</accession>
<dbReference type="Proteomes" id="UP000829398">
    <property type="component" value="Chromosome 1"/>
</dbReference>
<keyword evidence="2" id="KW-1185">Reference proteome</keyword>
<proteinExistence type="predicted"/>
<gene>
    <name evidence="1" type="ORF">KPL71_000431</name>
</gene>
<protein>
    <submittedName>
        <fullName evidence="1">Uncharacterized protein</fullName>
    </submittedName>
</protein>
<name>A0ACB8NP72_CITSI</name>
<dbReference type="EMBL" id="CM039170">
    <property type="protein sequence ID" value="KAH9799676.1"/>
    <property type="molecule type" value="Genomic_DNA"/>
</dbReference>